<keyword evidence="3" id="KW-1185">Reference proteome</keyword>
<gene>
    <name evidence="2" type="ORF">Y10_03270</name>
</gene>
<dbReference type="Pfam" id="PF13648">
    <property type="entry name" value="Lipocalin_4"/>
    <property type="match status" value="1"/>
</dbReference>
<comment type="caution">
    <text evidence="2">The sequence shown here is derived from an EMBL/GenBank/DDBJ whole genome shotgun (WGS) entry which is preliminary data.</text>
</comment>
<proteinExistence type="predicted"/>
<sequence length="144" mass="15880">MLHLHRNTAMKKHILVLVSITAFIYACTESDDTGTSTNGFVGTWKLKATMVSPGGPVPFEPIESDKQIILNSDLTFTSNGEFCSMVSTETGSTTTGTYSTMDSLLMQDNCNMNVISYPTLKLEADTLIVSYLCIEDCAEKYIRR</sequence>
<dbReference type="Proteomes" id="UP001143543">
    <property type="component" value="Unassembled WGS sequence"/>
</dbReference>
<evidence type="ECO:0000313" key="2">
    <source>
        <dbReference type="EMBL" id="GLB47959.1"/>
    </source>
</evidence>
<evidence type="ECO:0000259" key="1">
    <source>
        <dbReference type="Pfam" id="PF13648"/>
    </source>
</evidence>
<reference evidence="2" key="1">
    <citation type="submission" date="2022-07" db="EMBL/GenBank/DDBJ databases">
        <title>Taxonomy of Novel Oxalotrophic and Methylotrophic Bacteria.</title>
        <authorList>
            <person name="Sahin N."/>
            <person name="Tani A."/>
        </authorList>
    </citation>
    <scope>NUCLEOTIDE SEQUENCE</scope>
    <source>
        <strain evidence="2">Y10</strain>
    </source>
</reference>
<name>A0ABQ5MEW7_9FLAO</name>
<dbReference type="EMBL" id="BRVO01000001">
    <property type="protein sequence ID" value="GLB47959.1"/>
    <property type="molecule type" value="Genomic_DNA"/>
</dbReference>
<feature type="domain" description="Lipocalin-like" evidence="1">
    <location>
        <begin position="41"/>
        <end position="105"/>
    </location>
</feature>
<accession>A0ABQ5MEW7</accession>
<dbReference type="InterPro" id="IPR024311">
    <property type="entry name" value="Lipocalin-like"/>
</dbReference>
<protein>
    <recommendedName>
        <fullName evidence="1">Lipocalin-like domain-containing protein</fullName>
    </recommendedName>
</protein>
<evidence type="ECO:0000313" key="3">
    <source>
        <dbReference type="Proteomes" id="UP001143543"/>
    </source>
</evidence>
<dbReference type="PROSITE" id="PS51257">
    <property type="entry name" value="PROKAR_LIPOPROTEIN"/>
    <property type="match status" value="1"/>
</dbReference>
<organism evidence="2 3">
    <name type="scientific">Neptunitalea lumnitzerae</name>
    <dbReference type="NCBI Taxonomy" id="2965509"/>
    <lineage>
        <taxon>Bacteria</taxon>
        <taxon>Pseudomonadati</taxon>
        <taxon>Bacteroidota</taxon>
        <taxon>Flavobacteriia</taxon>
        <taxon>Flavobacteriales</taxon>
        <taxon>Flavobacteriaceae</taxon>
        <taxon>Neptunitalea</taxon>
    </lineage>
</organism>